<feature type="non-terminal residue" evidence="1">
    <location>
        <position position="86"/>
    </location>
</feature>
<keyword evidence="2" id="KW-1185">Reference proteome</keyword>
<accession>A0ACB7ZSJ4</accession>
<gene>
    <name evidence="1" type="ORF">BJ138DRAFT_992871</name>
</gene>
<dbReference type="EMBL" id="MU268768">
    <property type="protein sequence ID" value="KAH7903773.1"/>
    <property type="molecule type" value="Genomic_DNA"/>
</dbReference>
<comment type="caution">
    <text evidence="1">The sequence shown here is derived from an EMBL/GenBank/DDBJ whole genome shotgun (WGS) entry which is preliminary data.</text>
</comment>
<evidence type="ECO:0000313" key="1">
    <source>
        <dbReference type="EMBL" id="KAH7903773.1"/>
    </source>
</evidence>
<name>A0ACB7ZSJ4_9AGAM</name>
<protein>
    <submittedName>
        <fullName evidence="1">Uncharacterized protein</fullName>
    </submittedName>
</protein>
<organism evidence="1 2">
    <name type="scientific">Hygrophoropsis aurantiaca</name>
    <dbReference type="NCBI Taxonomy" id="72124"/>
    <lineage>
        <taxon>Eukaryota</taxon>
        <taxon>Fungi</taxon>
        <taxon>Dikarya</taxon>
        <taxon>Basidiomycota</taxon>
        <taxon>Agaricomycotina</taxon>
        <taxon>Agaricomycetes</taxon>
        <taxon>Agaricomycetidae</taxon>
        <taxon>Boletales</taxon>
        <taxon>Coniophorineae</taxon>
        <taxon>Hygrophoropsidaceae</taxon>
        <taxon>Hygrophoropsis</taxon>
    </lineage>
</organism>
<dbReference type="Proteomes" id="UP000790377">
    <property type="component" value="Unassembled WGS sequence"/>
</dbReference>
<proteinExistence type="predicted"/>
<evidence type="ECO:0000313" key="2">
    <source>
        <dbReference type="Proteomes" id="UP000790377"/>
    </source>
</evidence>
<reference evidence="1" key="1">
    <citation type="journal article" date="2021" name="New Phytol.">
        <title>Evolutionary innovations through gain and loss of genes in the ectomycorrhizal Boletales.</title>
        <authorList>
            <person name="Wu G."/>
            <person name="Miyauchi S."/>
            <person name="Morin E."/>
            <person name="Kuo A."/>
            <person name="Drula E."/>
            <person name="Varga T."/>
            <person name="Kohler A."/>
            <person name="Feng B."/>
            <person name="Cao Y."/>
            <person name="Lipzen A."/>
            <person name="Daum C."/>
            <person name="Hundley H."/>
            <person name="Pangilinan J."/>
            <person name="Johnson J."/>
            <person name="Barry K."/>
            <person name="LaButti K."/>
            <person name="Ng V."/>
            <person name="Ahrendt S."/>
            <person name="Min B."/>
            <person name="Choi I.G."/>
            <person name="Park H."/>
            <person name="Plett J.M."/>
            <person name="Magnuson J."/>
            <person name="Spatafora J.W."/>
            <person name="Nagy L.G."/>
            <person name="Henrissat B."/>
            <person name="Grigoriev I.V."/>
            <person name="Yang Z.L."/>
            <person name="Xu J."/>
            <person name="Martin F.M."/>
        </authorList>
    </citation>
    <scope>NUCLEOTIDE SEQUENCE</scope>
    <source>
        <strain evidence="1">ATCC 28755</strain>
    </source>
</reference>
<feature type="non-terminal residue" evidence="1">
    <location>
        <position position="1"/>
    </location>
</feature>
<sequence length="86" mass="9593">LERGLKLIIDGNIKLSDIDLSGKNNTKIPRKKNKATGKQSTTTLAFSEPNWGTQTRDYMTSIMTRHRQSILVTTGLARHVAKGRRG</sequence>